<feature type="non-terminal residue" evidence="1">
    <location>
        <position position="170"/>
    </location>
</feature>
<comment type="caution">
    <text evidence="1">The sequence shown here is derived from an EMBL/GenBank/DDBJ whole genome shotgun (WGS) entry which is preliminary data.</text>
</comment>
<keyword evidence="2" id="KW-1185">Reference proteome</keyword>
<evidence type="ECO:0000313" key="2">
    <source>
        <dbReference type="Proteomes" id="UP001189429"/>
    </source>
</evidence>
<evidence type="ECO:0000313" key="1">
    <source>
        <dbReference type="EMBL" id="CAK0828765.1"/>
    </source>
</evidence>
<protein>
    <submittedName>
        <fullName evidence="1">Uncharacterized protein</fullName>
    </submittedName>
</protein>
<dbReference type="EMBL" id="CAUYUJ010010197">
    <property type="protein sequence ID" value="CAK0828765.1"/>
    <property type="molecule type" value="Genomic_DNA"/>
</dbReference>
<proteinExistence type="predicted"/>
<name>A0ABN9SA20_9DINO</name>
<dbReference type="Proteomes" id="UP001189429">
    <property type="component" value="Unassembled WGS sequence"/>
</dbReference>
<organism evidence="1 2">
    <name type="scientific">Prorocentrum cordatum</name>
    <dbReference type="NCBI Taxonomy" id="2364126"/>
    <lineage>
        <taxon>Eukaryota</taxon>
        <taxon>Sar</taxon>
        <taxon>Alveolata</taxon>
        <taxon>Dinophyceae</taxon>
        <taxon>Prorocentrales</taxon>
        <taxon>Prorocentraceae</taxon>
        <taxon>Prorocentrum</taxon>
    </lineage>
</organism>
<reference evidence="1" key="1">
    <citation type="submission" date="2023-10" db="EMBL/GenBank/DDBJ databases">
        <authorList>
            <person name="Chen Y."/>
            <person name="Shah S."/>
            <person name="Dougan E. K."/>
            <person name="Thang M."/>
            <person name="Chan C."/>
        </authorList>
    </citation>
    <scope>NUCLEOTIDE SEQUENCE [LARGE SCALE GENOMIC DNA]</scope>
</reference>
<accession>A0ABN9SA20</accession>
<sequence>AGLGLASAVERATAAFVAARAEAWPMARNLLEGLAEGALSLVLEEARLEALNAALRAAGDWPGVRRIAELRRPSTDHSWIRGLHAARGPVLSAAEYVDSLALRLGVPLVPEGAECSLRGEIVDRCGVRPQTRAPGAATWGHYRARHRAHLLVALGYTEAAPEPLGLAALG</sequence>
<feature type="non-terminal residue" evidence="1">
    <location>
        <position position="1"/>
    </location>
</feature>
<gene>
    <name evidence="1" type="ORF">PCOR1329_LOCUS27906</name>
</gene>